<dbReference type="PANTHER" id="PTHR33048">
    <property type="entry name" value="PTH11-LIKE INTEGRAL MEMBRANE PROTEIN (AFU_ORTHOLOGUE AFUA_5G11245)"/>
    <property type="match status" value="1"/>
</dbReference>
<dbReference type="GO" id="GO:0016020">
    <property type="term" value="C:membrane"/>
    <property type="evidence" value="ECO:0007669"/>
    <property type="project" value="UniProtKB-SubCell"/>
</dbReference>
<evidence type="ECO:0000313" key="9">
    <source>
        <dbReference type="EMBL" id="CEL10119.1"/>
    </source>
</evidence>
<evidence type="ECO:0000256" key="1">
    <source>
        <dbReference type="ARBA" id="ARBA00004141"/>
    </source>
</evidence>
<keyword evidence="10" id="KW-1185">Reference proteome</keyword>
<gene>
    <name evidence="9" type="ORF">ASPCAL13244</name>
</gene>
<dbReference type="OMA" id="DITWSWA"/>
<dbReference type="Pfam" id="PF20684">
    <property type="entry name" value="Fung_rhodopsin"/>
    <property type="match status" value="1"/>
</dbReference>
<evidence type="ECO:0000256" key="3">
    <source>
        <dbReference type="ARBA" id="ARBA00022989"/>
    </source>
</evidence>
<feature type="region of interest" description="Disordered" evidence="6">
    <location>
        <begin position="313"/>
        <end position="380"/>
    </location>
</feature>
<comment type="subcellular location">
    <subcellularLocation>
        <location evidence="1">Membrane</location>
        <topology evidence="1">Multi-pass membrane protein</topology>
    </subcellularLocation>
</comment>
<proteinExistence type="inferred from homology"/>
<feature type="transmembrane region" description="Helical" evidence="7">
    <location>
        <begin position="207"/>
        <end position="227"/>
    </location>
</feature>
<reference evidence="10" key="1">
    <citation type="journal article" date="2016" name="Genome Announc.">
        <title>Draft genome sequences of fungus Aspergillus calidoustus.</title>
        <authorList>
            <person name="Horn F."/>
            <person name="Linde J."/>
            <person name="Mattern D.J."/>
            <person name="Walther G."/>
            <person name="Guthke R."/>
            <person name="Scherlach K."/>
            <person name="Martin K."/>
            <person name="Brakhage A.A."/>
            <person name="Petzke L."/>
            <person name="Valiante V."/>
        </authorList>
    </citation>
    <scope>NUCLEOTIDE SEQUENCE [LARGE SCALE GENOMIC DNA]</scope>
    <source>
        <strain evidence="10">SF006504</strain>
    </source>
</reference>
<evidence type="ECO:0000256" key="5">
    <source>
        <dbReference type="ARBA" id="ARBA00038359"/>
    </source>
</evidence>
<protein>
    <recommendedName>
        <fullName evidence="8">Rhodopsin domain-containing protein</fullName>
    </recommendedName>
</protein>
<evidence type="ECO:0000256" key="2">
    <source>
        <dbReference type="ARBA" id="ARBA00022692"/>
    </source>
</evidence>
<dbReference type="AlphaFoldDB" id="A0A0U5GFR0"/>
<feature type="transmembrane region" description="Helical" evidence="7">
    <location>
        <begin position="42"/>
        <end position="67"/>
    </location>
</feature>
<keyword evidence="2 7" id="KW-0812">Transmembrane</keyword>
<feature type="transmembrane region" description="Helical" evidence="7">
    <location>
        <begin position="125"/>
        <end position="146"/>
    </location>
</feature>
<evidence type="ECO:0000256" key="7">
    <source>
        <dbReference type="SAM" id="Phobius"/>
    </source>
</evidence>
<organism evidence="9 10">
    <name type="scientific">Aspergillus calidoustus</name>
    <dbReference type="NCBI Taxonomy" id="454130"/>
    <lineage>
        <taxon>Eukaryota</taxon>
        <taxon>Fungi</taxon>
        <taxon>Dikarya</taxon>
        <taxon>Ascomycota</taxon>
        <taxon>Pezizomycotina</taxon>
        <taxon>Eurotiomycetes</taxon>
        <taxon>Eurotiomycetidae</taxon>
        <taxon>Eurotiales</taxon>
        <taxon>Aspergillaceae</taxon>
        <taxon>Aspergillus</taxon>
        <taxon>Aspergillus subgen. Nidulantes</taxon>
    </lineage>
</organism>
<feature type="transmembrane region" description="Helical" evidence="7">
    <location>
        <begin position="247"/>
        <end position="265"/>
    </location>
</feature>
<feature type="transmembrane region" description="Helical" evidence="7">
    <location>
        <begin position="166"/>
        <end position="195"/>
    </location>
</feature>
<evidence type="ECO:0000256" key="4">
    <source>
        <dbReference type="ARBA" id="ARBA00023136"/>
    </source>
</evidence>
<sequence length="380" mass="42154">MVSDQSPSITAVSWVFGGLSVLMVGVRLYTRVLVTRQRGWDDFWIALALANALVCSALVEVGIHYGLGKHTNDIPDAEDRIQAAKYTVIAPNFSIASTTTGKLSVAVFLLRLMGPSATTAQRWSLYILTVISIILNTLAVIAVAGFCRPAEKIWRPSVHGSCFPPMYQLILGTTQAAFNGVADLFLAIFPIWIFYKVQLLLAKKIGILVILGAGIFAAAATFVKCVLLKNLPEHADITWSWAPITTWYTIEMYVIIMCATLPTLPQAYTSILRKRSTYYNTSHERSAKSGGSKNTPIRLQPIDPDASLFETVAEPRRSQNSGSSRENILDHKKLDIKKTTEVRVTQERRRADGDQEGDRYFPRQNPFRPKRVDAGFRGST</sequence>
<comment type="similarity">
    <text evidence="5">Belongs to the SAT4 family.</text>
</comment>
<accession>A0A0U5GFR0</accession>
<feature type="transmembrane region" description="Helical" evidence="7">
    <location>
        <begin position="93"/>
        <end position="113"/>
    </location>
</feature>
<dbReference type="OrthoDB" id="3923077at2759"/>
<dbReference type="Proteomes" id="UP000054771">
    <property type="component" value="Unassembled WGS sequence"/>
</dbReference>
<dbReference type="InterPro" id="IPR049326">
    <property type="entry name" value="Rhodopsin_dom_fungi"/>
</dbReference>
<feature type="compositionally biased region" description="Basic and acidic residues" evidence="6">
    <location>
        <begin position="327"/>
        <end position="361"/>
    </location>
</feature>
<dbReference type="EMBL" id="CDMC01000017">
    <property type="protein sequence ID" value="CEL10119.1"/>
    <property type="molecule type" value="Genomic_DNA"/>
</dbReference>
<name>A0A0U5GFR0_ASPCI</name>
<feature type="transmembrane region" description="Helical" evidence="7">
    <location>
        <begin position="12"/>
        <end position="30"/>
    </location>
</feature>
<feature type="domain" description="Rhodopsin" evidence="8">
    <location>
        <begin position="26"/>
        <end position="266"/>
    </location>
</feature>
<dbReference type="PANTHER" id="PTHR33048:SF146">
    <property type="entry name" value="INTEGRAL MEMBRANE PROTEIN"/>
    <property type="match status" value="1"/>
</dbReference>
<dbReference type="InterPro" id="IPR052337">
    <property type="entry name" value="SAT4-like"/>
</dbReference>
<evidence type="ECO:0000256" key="6">
    <source>
        <dbReference type="SAM" id="MobiDB-lite"/>
    </source>
</evidence>
<evidence type="ECO:0000313" key="10">
    <source>
        <dbReference type="Proteomes" id="UP000054771"/>
    </source>
</evidence>
<evidence type="ECO:0000259" key="8">
    <source>
        <dbReference type="Pfam" id="PF20684"/>
    </source>
</evidence>
<keyword evidence="3 7" id="KW-1133">Transmembrane helix</keyword>
<keyword evidence="4 7" id="KW-0472">Membrane</keyword>